<dbReference type="EMBL" id="BPRE01000002">
    <property type="protein sequence ID" value="GJE74494.1"/>
    <property type="molecule type" value="Genomic_DNA"/>
</dbReference>
<sequence>MPGGGSKTQTTNTKQESTPWAPAIPAATNIVNRANGLLDSGAGSAVYGGQRTAGLGSDTQAGLDMLKSGAQAGVGVAQSGAGFVNGLTASGGTTAATRDATAGLAGIDTTVNRGGTSAIVGKLSDPNNVAATTGAALAGGSYATDTKPVAGLAAGLASGSSQTQRSLQDVADGKYLDAGNPYLESIISRGANEAGTAVAQRFAASGRYGSGRFAGAIADSANRIGTEARYADYSAERGRQASAASAIDAAENARAGLAGSLMGQVAGVNQGNASIAATGAGLAQGALKDALTGETALAGLDADNITRRLQQSSALLSGAQGDRAAGLAAAGMVPTMQAALTQGGRDVTTVGAARDAARQEEIDASRELFDETQAAPWKSLGLASSIVFPAAGLGGTVVGQETKKIPQPSALQQFIGLALAGADTASKFYGKV</sequence>
<accession>A0ABQ4UQT8</accession>
<organism evidence="2 3">
    <name type="scientific">Methylorubrum suomiense</name>
    <dbReference type="NCBI Taxonomy" id="144191"/>
    <lineage>
        <taxon>Bacteria</taxon>
        <taxon>Pseudomonadati</taxon>
        <taxon>Pseudomonadota</taxon>
        <taxon>Alphaproteobacteria</taxon>
        <taxon>Hyphomicrobiales</taxon>
        <taxon>Methylobacteriaceae</taxon>
        <taxon>Methylorubrum</taxon>
    </lineage>
</organism>
<dbReference type="Proteomes" id="UP001055093">
    <property type="component" value="Unassembled WGS sequence"/>
</dbReference>
<proteinExistence type="predicted"/>
<reference evidence="2" key="1">
    <citation type="journal article" date="2021" name="Front. Microbiol.">
        <title>Comprehensive Comparative Genomics and Phenotyping of Methylobacterium Species.</title>
        <authorList>
            <person name="Alessa O."/>
            <person name="Ogura Y."/>
            <person name="Fujitani Y."/>
            <person name="Takami H."/>
            <person name="Hayashi T."/>
            <person name="Sahin N."/>
            <person name="Tani A."/>
        </authorList>
    </citation>
    <scope>NUCLEOTIDE SEQUENCE</scope>
    <source>
        <strain evidence="2">DSM 14458</strain>
    </source>
</reference>
<evidence type="ECO:0000313" key="3">
    <source>
        <dbReference type="Proteomes" id="UP001055093"/>
    </source>
</evidence>
<name>A0ABQ4UQT8_9HYPH</name>
<evidence type="ECO:0000313" key="2">
    <source>
        <dbReference type="EMBL" id="GJE74494.1"/>
    </source>
</evidence>
<comment type="caution">
    <text evidence="2">The sequence shown here is derived from an EMBL/GenBank/DDBJ whole genome shotgun (WGS) entry which is preliminary data.</text>
</comment>
<reference evidence="2" key="2">
    <citation type="submission" date="2021-08" db="EMBL/GenBank/DDBJ databases">
        <authorList>
            <person name="Tani A."/>
            <person name="Ola A."/>
            <person name="Ogura Y."/>
            <person name="Katsura K."/>
            <person name="Hayashi T."/>
        </authorList>
    </citation>
    <scope>NUCLEOTIDE SEQUENCE</scope>
    <source>
        <strain evidence="2">DSM 14458</strain>
    </source>
</reference>
<gene>
    <name evidence="2" type="ORF">BGCPKDLD_1065</name>
</gene>
<protein>
    <submittedName>
        <fullName evidence="2">Uncharacterized protein</fullName>
    </submittedName>
</protein>
<feature type="compositionally biased region" description="Polar residues" evidence="1">
    <location>
        <begin position="7"/>
        <end position="18"/>
    </location>
</feature>
<feature type="region of interest" description="Disordered" evidence="1">
    <location>
        <begin position="1"/>
        <end position="22"/>
    </location>
</feature>
<keyword evidence="3" id="KW-1185">Reference proteome</keyword>
<evidence type="ECO:0000256" key="1">
    <source>
        <dbReference type="SAM" id="MobiDB-lite"/>
    </source>
</evidence>
<dbReference type="RefSeq" id="WP_137829137.1">
    <property type="nucleotide sequence ID" value="NZ_BPRE01000002.1"/>
</dbReference>